<dbReference type="EMBL" id="NAJQ01000700">
    <property type="protein sequence ID" value="TKA65863.1"/>
    <property type="molecule type" value="Genomic_DNA"/>
</dbReference>
<feature type="region of interest" description="Disordered" evidence="1">
    <location>
        <begin position="103"/>
        <end position="162"/>
    </location>
</feature>
<comment type="caution">
    <text evidence="2">The sequence shown here is derived from an EMBL/GenBank/DDBJ whole genome shotgun (WGS) entry which is preliminary data.</text>
</comment>
<dbReference type="OrthoDB" id="3531694at2759"/>
<protein>
    <submittedName>
        <fullName evidence="2">Uncharacterized protein</fullName>
    </submittedName>
</protein>
<sequence length="162" mass="17171">MRSAASRALSTSAAKAALPWVGGSEAEILNKNPGKDAVGVIRGINQFAADSEQKYPRAAYVKIQGTTLHQSHKDPETKSECITVGIHTKNDTRVVSGHVYADGKFQSWESRAGKKQSKGQRGRRGDEQDEGQSAGEGEGQSVGKGEGQGMEEGEAQGTEGKK</sequence>
<keyword evidence="3" id="KW-1185">Reference proteome</keyword>
<gene>
    <name evidence="2" type="ORF">B0A55_07945</name>
</gene>
<evidence type="ECO:0000256" key="1">
    <source>
        <dbReference type="SAM" id="MobiDB-lite"/>
    </source>
</evidence>
<feature type="compositionally biased region" description="Basic residues" evidence="1">
    <location>
        <begin position="113"/>
        <end position="122"/>
    </location>
</feature>
<proteinExistence type="predicted"/>
<name>A0A4U0WTK7_9PEZI</name>
<accession>A0A4U0WTK7</accession>
<evidence type="ECO:0000313" key="2">
    <source>
        <dbReference type="EMBL" id="TKA65863.1"/>
    </source>
</evidence>
<dbReference type="AlphaFoldDB" id="A0A4U0WTK7"/>
<dbReference type="Proteomes" id="UP000309340">
    <property type="component" value="Unassembled WGS sequence"/>
</dbReference>
<organism evidence="2 3">
    <name type="scientific">Friedmanniomyces simplex</name>
    <dbReference type="NCBI Taxonomy" id="329884"/>
    <lineage>
        <taxon>Eukaryota</taxon>
        <taxon>Fungi</taxon>
        <taxon>Dikarya</taxon>
        <taxon>Ascomycota</taxon>
        <taxon>Pezizomycotina</taxon>
        <taxon>Dothideomycetes</taxon>
        <taxon>Dothideomycetidae</taxon>
        <taxon>Mycosphaerellales</taxon>
        <taxon>Teratosphaeriaceae</taxon>
        <taxon>Friedmanniomyces</taxon>
    </lineage>
</organism>
<feature type="compositionally biased region" description="Gly residues" evidence="1">
    <location>
        <begin position="134"/>
        <end position="148"/>
    </location>
</feature>
<reference evidence="2 3" key="1">
    <citation type="submission" date="2017-03" db="EMBL/GenBank/DDBJ databases">
        <title>Genomes of endolithic fungi from Antarctica.</title>
        <authorList>
            <person name="Coleine C."/>
            <person name="Masonjones S."/>
            <person name="Stajich J.E."/>
        </authorList>
    </citation>
    <scope>NUCLEOTIDE SEQUENCE [LARGE SCALE GENOMIC DNA]</scope>
    <source>
        <strain evidence="2 3">CCFEE 5184</strain>
    </source>
</reference>
<evidence type="ECO:0000313" key="3">
    <source>
        <dbReference type="Proteomes" id="UP000309340"/>
    </source>
</evidence>